<dbReference type="Proteomes" id="UP001265259">
    <property type="component" value="Unassembled WGS sequence"/>
</dbReference>
<gene>
    <name evidence="2" type="ORF">RM543_10700</name>
</gene>
<feature type="domain" description="SGNH hydrolase-type esterase" evidence="1">
    <location>
        <begin position="28"/>
        <end position="201"/>
    </location>
</feature>
<evidence type="ECO:0000313" key="2">
    <source>
        <dbReference type="EMBL" id="MDT0683156.1"/>
    </source>
</evidence>
<reference evidence="2 3" key="1">
    <citation type="submission" date="2023-09" db="EMBL/GenBank/DDBJ databases">
        <authorList>
            <person name="Rey-Velasco X."/>
        </authorList>
    </citation>
    <scope>NUCLEOTIDE SEQUENCE [LARGE SCALE GENOMIC DNA]</scope>
    <source>
        <strain evidence="2 3">F158</strain>
    </source>
</reference>
<keyword evidence="2" id="KW-0378">Hydrolase</keyword>
<dbReference type="PROSITE" id="PS51257">
    <property type="entry name" value="PROKAR_LIPOPROTEIN"/>
    <property type="match status" value="1"/>
</dbReference>
<dbReference type="RefSeq" id="WP_311691441.1">
    <property type="nucleotide sequence ID" value="NZ_JAVRHL010000003.1"/>
</dbReference>
<evidence type="ECO:0000259" key="1">
    <source>
        <dbReference type="Pfam" id="PF13472"/>
    </source>
</evidence>
<sequence>MKRWLVFPLLLLAACGRGVPDEARVVVAGDSVMAWNRDKDASVADTLNARLGEPVGDVSMPGARMLGGFGPFNIPSQLDGVTAEWIVLDGGANDLRSTCDCSDCGPVLDRLISEDGMQGAIPALVADLRRRGSRVVWTDYYTTPLYAGTVCEAPYQVLEARVRRMADADAGVDLADMDDVFSSDDLSLFDDDRTHPSQRGSSLIAELVAPLLDRRN</sequence>
<dbReference type="SUPFAM" id="SSF52266">
    <property type="entry name" value="SGNH hydrolase"/>
    <property type="match status" value="1"/>
</dbReference>
<dbReference type="Gene3D" id="3.40.50.1110">
    <property type="entry name" value="SGNH hydrolase"/>
    <property type="match status" value="1"/>
</dbReference>
<dbReference type="InterPro" id="IPR036514">
    <property type="entry name" value="SGNH_hydro_sf"/>
</dbReference>
<proteinExistence type="predicted"/>
<name>A0ABU3DHG6_9RHOB</name>
<organism evidence="2 3">
    <name type="scientific">Tropicimonas omnivorans</name>
    <dbReference type="NCBI Taxonomy" id="3075590"/>
    <lineage>
        <taxon>Bacteria</taxon>
        <taxon>Pseudomonadati</taxon>
        <taxon>Pseudomonadota</taxon>
        <taxon>Alphaproteobacteria</taxon>
        <taxon>Rhodobacterales</taxon>
        <taxon>Roseobacteraceae</taxon>
        <taxon>Tropicimonas</taxon>
    </lineage>
</organism>
<protein>
    <submittedName>
        <fullName evidence="2">SGNH/GDSL hydrolase family protein</fullName>
    </submittedName>
</protein>
<dbReference type="InterPro" id="IPR013830">
    <property type="entry name" value="SGNH_hydro"/>
</dbReference>
<keyword evidence="3" id="KW-1185">Reference proteome</keyword>
<dbReference type="EMBL" id="JAVRHL010000003">
    <property type="protein sequence ID" value="MDT0683156.1"/>
    <property type="molecule type" value="Genomic_DNA"/>
</dbReference>
<dbReference type="Pfam" id="PF13472">
    <property type="entry name" value="Lipase_GDSL_2"/>
    <property type="match status" value="1"/>
</dbReference>
<comment type="caution">
    <text evidence="2">The sequence shown here is derived from an EMBL/GenBank/DDBJ whole genome shotgun (WGS) entry which is preliminary data.</text>
</comment>
<dbReference type="CDD" id="cd00229">
    <property type="entry name" value="SGNH_hydrolase"/>
    <property type="match status" value="1"/>
</dbReference>
<evidence type="ECO:0000313" key="3">
    <source>
        <dbReference type="Proteomes" id="UP001265259"/>
    </source>
</evidence>
<dbReference type="GO" id="GO:0016787">
    <property type="term" value="F:hydrolase activity"/>
    <property type="evidence" value="ECO:0007669"/>
    <property type="project" value="UniProtKB-KW"/>
</dbReference>
<accession>A0ABU3DHG6</accession>